<dbReference type="Pfam" id="PF00328">
    <property type="entry name" value="His_Phos_2"/>
    <property type="match status" value="1"/>
</dbReference>
<dbReference type="InterPro" id="IPR000560">
    <property type="entry name" value="His_Pase_clade-2"/>
</dbReference>
<keyword evidence="2" id="KW-1133">Transmembrane helix</keyword>
<dbReference type="Proteomes" id="UP001172684">
    <property type="component" value="Unassembled WGS sequence"/>
</dbReference>
<protein>
    <recommendedName>
        <fullName evidence="6">Phosphoglycerate mutase-like protein</fullName>
    </recommendedName>
</protein>
<gene>
    <name evidence="4" type="ORF">H2201_001358</name>
</gene>
<evidence type="ECO:0000256" key="3">
    <source>
        <dbReference type="SAM" id="SignalP"/>
    </source>
</evidence>
<proteinExistence type="inferred from homology"/>
<dbReference type="PANTHER" id="PTHR11567:SF127">
    <property type="entry name" value="HISTIDINE ACID PHOSPHATASE"/>
    <property type="match status" value="1"/>
</dbReference>
<feature type="chain" id="PRO_5047206297" description="Phosphoglycerate mutase-like protein" evidence="3">
    <location>
        <begin position="18"/>
        <end position="588"/>
    </location>
</feature>
<feature type="signal peptide" evidence="3">
    <location>
        <begin position="1"/>
        <end position="17"/>
    </location>
</feature>
<name>A0ABQ9P277_9PEZI</name>
<dbReference type="Gene3D" id="3.40.50.1240">
    <property type="entry name" value="Phosphoglycerate mutase-like"/>
    <property type="match status" value="1"/>
</dbReference>
<comment type="caution">
    <text evidence="4">The sequence shown here is derived from an EMBL/GenBank/DDBJ whole genome shotgun (WGS) entry which is preliminary data.</text>
</comment>
<reference evidence="4" key="1">
    <citation type="submission" date="2022-10" db="EMBL/GenBank/DDBJ databases">
        <title>Culturing micro-colonial fungi from biological soil crusts in the Mojave desert and describing Neophaeococcomyces mojavensis, and introducing the new genera and species Taxawa tesnikishii.</title>
        <authorList>
            <person name="Kurbessoian T."/>
            <person name="Stajich J.E."/>
        </authorList>
    </citation>
    <scope>NUCLEOTIDE SEQUENCE</scope>
    <source>
        <strain evidence="4">TK_1</strain>
    </source>
</reference>
<keyword evidence="2" id="KW-0472">Membrane</keyword>
<dbReference type="InterPro" id="IPR029033">
    <property type="entry name" value="His_PPase_superfam"/>
</dbReference>
<dbReference type="EMBL" id="JAPDRL010000006">
    <property type="protein sequence ID" value="KAJ9668715.1"/>
    <property type="molecule type" value="Genomic_DNA"/>
</dbReference>
<evidence type="ECO:0000256" key="2">
    <source>
        <dbReference type="SAM" id="Phobius"/>
    </source>
</evidence>
<evidence type="ECO:0000313" key="5">
    <source>
        <dbReference type="Proteomes" id="UP001172684"/>
    </source>
</evidence>
<dbReference type="SUPFAM" id="SSF53254">
    <property type="entry name" value="Phosphoglycerate mutase-like"/>
    <property type="match status" value="1"/>
</dbReference>
<evidence type="ECO:0008006" key="6">
    <source>
        <dbReference type="Google" id="ProtNLM"/>
    </source>
</evidence>
<keyword evidence="5" id="KW-1185">Reference proteome</keyword>
<accession>A0ABQ9P277</accession>
<evidence type="ECO:0000256" key="1">
    <source>
        <dbReference type="ARBA" id="ARBA00005375"/>
    </source>
</evidence>
<comment type="similarity">
    <text evidence="1">Belongs to the histidine acid phosphatase family.</text>
</comment>
<keyword evidence="3" id="KW-0732">Signal</keyword>
<dbReference type="InterPro" id="IPR050645">
    <property type="entry name" value="Histidine_acid_phosphatase"/>
</dbReference>
<evidence type="ECO:0000313" key="4">
    <source>
        <dbReference type="EMBL" id="KAJ9668715.1"/>
    </source>
</evidence>
<keyword evidence="2" id="KW-0812">Transmembrane</keyword>
<dbReference type="CDD" id="cd07061">
    <property type="entry name" value="HP_HAP_like"/>
    <property type="match status" value="1"/>
</dbReference>
<organism evidence="4 5">
    <name type="scientific">Coniosporium apollinis</name>
    <dbReference type="NCBI Taxonomy" id="61459"/>
    <lineage>
        <taxon>Eukaryota</taxon>
        <taxon>Fungi</taxon>
        <taxon>Dikarya</taxon>
        <taxon>Ascomycota</taxon>
        <taxon>Pezizomycotina</taxon>
        <taxon>Dothideomycetes</taxon>
        <taxon>Dothideomycetes incertae sedis</taxon>
        <taxon>Coniosporium</taxon>
    </lineage>
</organism>
<sequence length="588" mass="63408">MLALFIALLAAAWLTTAQDATGVNTRRSTYTVHAAVVFTRTGERTPWLNDNEESQITSLGAHQAFAAGEALRKHYITGDGDNLNSGPIKGLSPYIIDDGELYIAATEEQYTIASAEAFLQALYPPVTVNMSTANMLDSSSVLSNSTYLEYPMGGYQYPKIRSAGFLDPNSIYLSGSSACVNHAVSGADYYTSPEFKATQMASGSLYERVGEAALPPTLFPDSSWSYGNAYPIYDFLSYQFNHDKQTYDLLTGATNASMAGAFRQLRLLADKQLWALYGNLSASAVTPGDQIRAIAGKTLAAKVLGLLNNVVAKKGNGPILSLMFGEFQPLLSFFALSKLNLHRSDFAGLPQWGSSAVFELFSYAGDAAFPAPEDLWIRFWFRNGTAEGAELRAYPLFGRGLSETDIPFETFVEEMLRIQISSAGDWCDKCGAYSIWCPAYNEDPDALPAGSGRRARETGMTPQVAGVIGAAVTLGVLGLAVAAAMLFAGVRFRRVGRSKKSELGGFKGSRKLASDADLTLPKGGAGITVMPSPAGKERVGSWELRTKEENRFGSLGKDVDVADRRPSFDADDIAVTPFADPVKPHERV</sequence>
<feature type="transmembrane region" description="Helical" evidence="2">
    <location>
        <begin position="464"/>
        <end position="490"/>
    </location>
</feature>
<dbReference type="PANTHER" id="PTHR11567">
    <property type="entry name" value="ACID PHOSPHATASE-RELATED"/>
    <property type="match status" value="1"/>
</dbReference>